<dbReference type="PANTHER" id="PTHR48081">
    <property type="entry name" value="AB HYDROLASE SUPERFAMILY PROTEIN C4A8.06C"/>
    <property type="match status" value="1"/>
</dbReference>
<evidence type="ECO:0000256" key="1">
    <source>
        <dbReference type="ARBA" id="ARBA00022801"/>
    </source>
</evidence>
<dbReference type="OrthoDB" id="9794725at2"/>
<accession>A0A5R9K611</accession>
<dbReference type="EMBL" id="VCEI01000031">
    <property type="protein sequence ID" value="TLU89096.1"/>
    <property type="molecule type" value="Genomic_DNA"/>
</dbReference>
<dbReference type="Gene3D" id="3.40.50.1820">
    <property type="entry name" value="alpha/beta hydrolase"/>
    <property type="match status" value="1"/>
</dbReference>
<proteinExistence type="predicted"/>
<dbReference type="InterPro" id="IPR050300">
    <property type="entry name" value="GDXG_lipolytic_enzyme"/>
</dbReference>
<dbReference type="PANTHER" id="PTHR48081:SF6">
    <property type="entry name" value="PEPTIDASE S9 PROLYL OLIGOPEPTIDASE CATALYTIC DOMAIN-CONTAINING PROTEIN"/>
    <property type="match status" value="1"/>
</dbReference>
<evidence type="ECO:0000313" key="3">
    <source>
        <dbReference type="EMBL" id="TLU89096.1"/>
    </source>
</evidence>
<name>A0A5R9K611_9BACT</name>
<feature type="domain" description="BD-FAE-like" evidence="2">
    <location>
        <begin position="62"/>
        <end position="261"/>
    </location>
</feature>
<comment type="caution">
    <text evidence="3">The sequence shown here is derived from an EMBL/GenBank/DDBJ whole genome shotgun (WGS) entry which is preliminary data.</text>
</comment>
<reference evidence="3 4" key="1">
    <citation type="submission" date="2019-05" db="EMBL/GenBank/DDBJ databases">
        <authorList>
            <person name="Qu J.-H."/>
        </authorList>
    </citation>
    <scope>NUCLEOTIDE SEQUENCE [LARGE SCALE GENOMIC DNA]</scope>
    <source>
        <strain evidence="3 4">Z12</strain>
    </source>
</reference>
<dbReference type="InterPro" id="IPR029058">
    <property type="entry name" value="AB_hydrolase_fold"/>
</dbReference>
<dbReference type="Proteomes" id="UP000309788">
    <property type="component" value="Unassembled WGS sequence"/>
</dbReference>
<keyword evidence="4" id="KW-1185">Reference proteome</keyword>
<keyword evidence="1 3" id="KW-0378">Hydrolase</keyword>
<sequence length="307" mass="33920">MNFVLKSANPVTLIIYFLCLALNALAQTEIPLYSSQIPSSVHAPDQETNKDDIIRNVSKPTLAVYLPEPEKANGTSVIVCPGGGYGVLVMDYEGYRIAKELNKSGIAAFILKYRLPDARIMKDQSIGPLQDAQQAIKTVRERAGEWKINPDKIGIMGFSAGGHLASTAGTHYDSTFIENPRKTSLRPDFMILVYPVISLSDKIGHKGSGTNLLGKTPSAENIKYFSNELQVSKKTPPTFLTHAGDDTVVPVSNSIKFYEALNTHGVPADMHIYSKGEHGYLKTPAFQEWFGRCLQWMQSNRWLPDSK</sequence>
<evidence type="ECO:0000313" key="4">
    <source>
        <dbReference type="Proteomes" id="UP000309788"/>
    </source>
</evidence>
<dbReference type="InterPro" id="IPR049492">
    <property type="entry name" value="BD-FAE-like_dom"/>
</dbReference>
<organism evidence="3 4">
    <name type="scientific">Dyadobacter sediminis</name>
    <dbReference type="NCBI Taxonomy" id="1493691"/>
    <lineage>
        <taxon>Bacteria</taxon>
        <taxon>Pseudomonadati</taxon>
        <taxon>Bacteroidota</taxon>
        <taxon>Cytophagia</taxon>
        <taxon>Cytophagales</taxon>
        <taxon>Spirosomataceae</taxon>
        <taxon>Dyadobacter</taxon>
    </lineage>
</organism>
<dbReference type="Pfam" id="PF20434">
    <property type="entry name" value="BD-FAE"/>
    <property type="match status" value="1"/>
</dbReference>
<dbReference type="AlphaFoldDB" id="A0A5R9K611"/>
<dbReference type="SUPFAM" id="SSF53474">
    <property type="entry name" value="alpha/beta-Hydrolases"/>
    <property type="match status" value="1"/>
</dbReference>
<evidence type="ECO:0000259" key="2">
    <source>
        <dbReference type="Pfam" id="PF20434"/>
    </source>
</evidence>
<protein>
    <submittedName>
        <fullName evidence="3">Alpha/beta hydrolase</fullName>
    </submittedName>
</protein>
<dbReference type="GO" id="GO:0016787">
    <property type="term" value="F:hydrolase activity"/>
    <property type="evidence" value="ECO:0007669"/>
    <property type="project" value="UniProtKB-KW"/>
</dbReference>
<gene>
    <name evidence="3" type="ORF">FEM55_23705</name>
</gene>